<dbReference type="InParanoid" id="A0A1X7TKK3"/>
<name>A0A1X7TKK3_AMPQE</name>
<protein>
    <submittedName>
        <fullName evidence="1">Uncharacterized protein</fullName>
    </submittedName>
</protein>
<accession>A0A1X7TKK3</accession>
<dbReference type="AlphaFoldDB" id="A0A1X7TKK3"/>
<sequence length="77" mass="9263">MDKILLQVNSARHNSLLRLVWSNAIHIQRAQFSFKQSDKIGHFCRFHMLLIFLLKTKSFENCSWHLTKGIHYHQDRK</sequence>
<reference evidence="1" key="1">
    <citation type="submission" date="2017-05" db="UniProtKB">
        <authorList>
            <consortium name="EnsemblMetazoa"/>
        </authorList>
    </citation>
    <scope>IDENTIFICATION</scope>
</reference>
<organism evidence="1">
    <name type="scientific">Amphimedon queenslandica</name>
    <name type="common">Sponge</name>
    <dbReference type="NCBI Taxonomy" id="400682"/>
    <lineage>
        <taxon>Eukaryota</taxon>
        <taxon>Metazoa</taxon>
        <taxon>Porifera</taxon>
        <taxon>Demospongiae</taxon>
        <taxon>Heteroscleromorpha</taxon>
        <taxon>Haplosclerida</taxon>
        <taxon>Niphatidae</taxon>
        <taxon>Amphimedon</taxon>
    </lineage>
</organism>
<proteinExistence type="predicted"/>
<dbReference type="EnsemblMetazoa" id="Aqu2.1.15402_001">
    <property type="protein sequence ID" value="Aqu2.1.15402_001"/>
    <property type="gene ID" value="Aqu2.1.15402"/>
</dbReference>
<evidence type="ECO:0000313" key="1">
    <source>
        <dbReference type="EnsemblMetazoa" id="Aqu2.1.15402_001"/>
    </source>
</evidence>